<evidence type="ECO:0000313" key="4">
    <source>
        <dbReference type="Proteomes" id="UP000028926"/>
    </source>
</evidence>
<dbReference type="Proteomes" id="UP000028926">
    <property type="component" value="Chromosome"/>
</dbReference>
<dbReference type="RefSeq" id="WP_038464774.1">
    <property type="nucleotide sequence ID" value="NZ_CP008941.1"/>
</dbReference>
<feature type="region of interest" description="Disordered" evidence="1">
    <location>
        <begin position="29"/>
        <end position="59"/>
    </location>
</feature>
<keyword evidence="2" id="KW-0732">Signal</keyword>
<feature type="chain" id="PRO_5001717026" evidence="2">
    <location>
        <begin position="21"/>
        <end position="215"/>
    </location>
</feature>
<dbReference type="KEGG" id="paca:ID47_06085"/>
<feature type="signal peptide" evidence="2">
    <location>
        <begin position="1"/>
        <end position="20"/>
    </location>
</feature>
<name>A0A077AT82_9PROT</name>
<protein>
    <submittedName>
        <fullName evidence="3">Uncharacterized protein</fullName>
    </submittedName>
</protein>
<gene>
    <name evidence="3" type="ORF">ID47_06085</name>
</gene>
<evidence type="ECO:0000256" key="1">
    <source>
        <dbReference type="SAM" id="MobiDB-lite"/>
    </source>
</evidence>
<evidence type="ECO:0000313" key="3">
    <source>
        <dbReference type="EMBL" id="AIK96397.1"/>
    </source>
</evidence>
<dbReference type="AlphaFoldDB" id="A0A077AT82"/>
<keyword evidence="4" id="KW-1185">Reference proteome</keyword>
<proteinExistence type="predicted"/>
<dbReference type="STRING" id="91604.ID47_06085"/>
<sequence length="215" mass="24304">MNLLSCLISPILMLSSSSYAMELSSPEIPSTVKKRGAESTNPQKIQKHQKIDIQSEEENQSARAINLEKMKKRLEYKATILTKSLPDLMIELKTIQDALEKIAREKYASHPENLPRASELVSYASGIRIMVNSTEQLLHKLRSRNYDNKNDLVSVSMAILASGTLPPKIDAITKFLSQSEDTQDIKFEGLTTAYHEIYEITEDLPNPVLSRSRRK</sequence>
<organism evidence="3 4">
    <name type="scientific">Candidatus Odyssella acanthamoebae</name>
    <dbReference type="NCBI Taxonomy" id="91604"/>
    <lineage>
        <taxon>Bacteria</taxon>
        <taxon>Pseudomonadati</taxon>
        <taxon>Pseudomonadota</taxon>
        <taxon>Alphaproteobacteria</taxon>
        <taxon>Holosporales</taxon>
        <taxon>Candidatus Paracaedibacteraceae</taxon>
        <taxon>Candidatus Odyssella</taxon>
    </lineage>
</organism>
<dbReference type="EMBL" id="CP008941">
    <property type="protein sequence ID" value="AIK96397.1"/>
    <property type="molecule type" value="Genomic_DNA"/>
</dbReference>
<evidence type="ECO:0000256" key="2">
    <source>
        <dbReference type="SAM" id="SignalP"/>
    </source>
</evidence>
<reference evidence="3 4" key="1">
    <citation type="submission" date="2014-07" db="EMBL/GenBank/DDBJ databases">
        <title>Comparative genomic insights into amoeba endosymbionts belonging to the families of Holosporaceae and Candidatus Midichloriaceae within Rickettsiales.</title>
        <authorList>
            <person name="Wang Z."/>
            <person name="Wu M."/>
        </authorList>
    </citation>
    <scope>NUCLEOTIDE SEQUENCE [LARGE SCALE GENOMIC DNA]</scope>
    <source>
        <strain evidence="3">PRA3</strain>
    </source>
</reference>
<dbReference type="HOGENOM" id="CLU_1281246_0_0_5"/>
<accession>A0A077AT82</accession>